<proteinExistence type="predicted"/>
<dbReference type="Proteomes" id="UP001165064">
    <property type="component" value="Unassembled WGS sequence"/>
</dbReference>
<accession>A0ACB5TAR7</accession>
<name>A0ACB5TAR7_AMBMO</name>
<sequence length="326" mass="37657">MIKEESFEDLKELRITACLEDYSYLSRALEMTQLERVVFDINEICWQRLQPWSALSSLDQVIKIYPEKIQCSPEVAVLRFFNASTCEFLSKFPQCLVDLDVNHIFLSKFNLEADLKLIPRLHVRKASLTFDQLEDLELKSHSMTKLTVKCNFYRNVSFASLPALTHLTLDSYDNMFTLPMEIRTLKSLPSTLKYLKISRVSIDSTHLEIPPNLTQLSCSCHIFSNIVTPLPKLEKLTLEDCQGYYDDDALWDKLSCSTSLKWFSIKLKMPNDCGMFNYNFPTRRQLEIGCPLGPEQILLLEFLCLMSLLFVSTQAFLVGLLTSWVI</sequence>
<comment type="caution">
    <text evidence="1">The sequence shown here is derived from an EMBL/GenBank/DDBJ whole genome shotgun (WGS) entry which is preliminary data.</text>
</comment>
<gene>
    <name evidence="1" type="ORF">Amon02_000714100</name>
</gene>
<protein>
    <submittedName>
        <fullName evidence="1">Unnamed protein product</fullName>
    </submittedName>
</protein>
<organism evidence="1 2">
    <name type="scientific">Ambrosiozyma monospora</name>
    <name type="common">Yeast</name>
    <name type="synonym">Endomycopsis monosporus</name>
    <dbReference type="NCBI Taxonomy" id="43982"/>
    <lineage>
        <taxon>Eukaryota</taxon>
        <taxon>Fungi</taxon>
        <taxon>Dikarya</taxon>
        <taxon>Ascomycota</taxon>
        <taxon>Saccharomycotina</taxon>
        <taxon>Pichiomycetes</taxon>
        <taxon>Pichiales</taxon>
        <taxon>Pichiaceae</taxon>
        <taxon>Ambrosiozyma</taxon>
    </lineage>
</organism>
<evidence type="ECO:0000313" key="1">
    <source>
        <dbReference type="EMBL" id="GME84840.1"/>
    </source>
</evidence>
<dbReference type="EMBL" id="BSXS01005828">
    <property type="protein sequence ID" value="GME84840.1"/>
    <property type="molecule type" value="Genomic_DNA"/>
</dbReference>
<reference evidence="1" key="1">
    <citation type="submission" date="2023-04" db="EMBL/GenBank/DDBJ databases">
        <title>Ambrosiozyma monospora NBRC 10751.</title>
        <authorList>
            <person name="Ichikawa N."/>
            <person name="Sato H."/>
            <person name="Tonouchi N."/>
        </authorList>
    </citation>
    <scope>NUCLEOTIDE SEQUENCE</scope>
    <source>
        <strain evidence="1">NBRC 10751</strain>
    </source>
</reference>
<evidence type="ECO:0000313" key="2">
    <source>
        <dbReference type="Proteomes" id="UP001165064"/>
    </source>
</evidence>
<keyword evidence="2" id="KW-1185">Reference proteome</keyword>